<dbReference type="STRING" id="378794.GCA_001570625_01253"/>
<dbReference type="Pfam" id="PF09560">
    <property type="entry name" value="Spore_YunB"/>
    <property type="match status" value="1"/>
</dbReference>
<dbReference type="EMBL" id="DNZF01000250">
    <property type="protein sequence ID" value="HBK54565.1"/>
    <property type="molecule type" value="Genomic_DNA"/>
</dbReference>
<evidence type="ECO:0000256" key="1">
    <source>
        <dbReference type="SAM" id="Phobius"/>
    </source>
</evidence>
<keyword evidence="1" id="KW-1133">Transmembrane helix</keyword>
<evidence type="ECO:0000313" key="3">
    <source>
        <dbReference type="Proteomes" id="UP000263273"/>
    </source>
</evidence>
<dbReference type="InterPro" id="IPR014197">
    <property type="entry name" value="Sporulation_prot_YunB"/>
</dbReference>
<accession>A0A354YYZ3</accession>
<proteinExistence type="predicted"/>
<reference evidence="2 3" key="1">
    <citation type="journal article" date="2018" name="Nat. Biotechnol.">
        <title>A standardized bacterial taxonomy based on genome phylogeny substantially revises the tree of life.</title>
        <authorList>
            <person name="Parks D.H."/>
            <person name="Chuvochina M."/>
            <person name="Waite D.W."/>
            <person name="Rinke C."/>
            <person name="Skarshewski A."/>
            <person name="Chaumeil P.A."/>
            <person name="Hugenholtz P."/>
        </authorList>
    </citation>
    <scope>NUCLEOTIDE SEQUENCE [LARGE SCALE GENOMIC DNA]</scope>
    <source>
        <strain evidence="2">UBA10948</strain>
    </source>
</reference>
<keyword evidence="1" id="KW-0812">Transmembrane</keyword>
<keyword evidence="1" id="KW-0472">Membrane</keyword>
<dbReference type="NCBIfam" id="TIGR02832">
    <property type="entry name" value="spo_yunB"/>
    <property type="match status" value="1"/>
</dbReference>
<evidence type="ECO:0000313" key="2">
    <source>
        <dbReference type="EMBL" id="HBK54565.1"/>
    </source>
</evidence>
<dbReference type="Proteomes" id="UP000263273">
    <property type="component" value="Unassembled WGS sequence"/>
</dbReference>
<sequence>MFGPRINWLPIVLVLILFASIIMTLALLDFELKSSILAIARSKAQIQAVESINQIVAKKIVAQIQYTDIVYVHKDEQGRVVLIQPNTIELNRLMTETMVEVTRAMSSMQENTISIPLGQLTGSRILAGYGPKIKVKTIPVSQINVNILNKFEQAAINQSRHLIYFQIEGRIKVAVPFLDDEVKISTTIPLAETIIVGEVPKTYVNFSGSGSGLNSLLGE</sequence>
<protein>
    <submittedName>
        <fullName evidence="2">Sporulation protein YunB</fullName>
    </submittedName>
</protein>
<feature type="transmembrane region" description="Helical" evidence="1">
    <location>
        <begin position="6"/>
        <end position="28"/>
    </location>
</feature>
<comment type="caution">
    <text evidence="2">The sequence shown here is derived from an EMBL/GenBank/DDBJ whole genome shotgun (WGS) entry which is preliminary data.</text>
</comment>
<gene>
    <name evidence="2" type="primary">yunB</name>
    <name evidence="2" type="ORF">DDZ44_11575</name>
</gene>
<organism evidence="2 3">
    <name type="scientific">Syntrophomonas wolfei</name>
    <dbReference type="NCBI Taxonomy" id="863"/>
    <lineage>
        <taxon>Bacteria</taxon>
        <taxon>Bacillati</taxon>
        <taxon>Bacillota</taxon>
        <taxon>Clostridia</taxon>
        <taxon>Eubacteriales</taxon>
        <taxon>Syntrophomonadaceae</taxon>
        <taxon>Syntrophomonas</taxon>
    </lineage>
</organism>
<dbReference type="AlphaFoldDB" id="A0A354YYZ3"/>
<dbReference type="RefSeq" id="WP_061213754.1">
    <property type="nucleotide sequence ID" value="NZ_DCDX01000156.1"/>
</dbReference>
<name>A0A354YYZ3_9FIRM</name>
<dbReference type="PIRSF" id="PIRSF021383">
    <property type="entry name" value="YunB"/>
    <property type="match status" value="1"/>
</dbReference>